<organism evidence="3 4">
    <name type="scientific">Edaphochlamys debaryana</name>
    <dbReference type="NCBI Taxonomy" id="47281"/>
    <lineage>
        <taxon>Eukaryota</taxon>
        <taxon>Viridiplantae</taxon>
        <taxon>Chlorophyta</taxon>
        <taxon>core chlorophytes</taxon>
        <taxon>Chlorophyceae</taxon>
        <taxon>CS clade</taxon>
        <taxon>Chlamydomonadales</taxon>
        <taxon>Chlamydomonadales incertae sedis</taxon>
        <taxon>Edaphochlamys</taxon>
    </lineage>
</organism>
<feature type="region of interest" description="Disordered" evidence="2">
    <location>
        <begin position="318"/>
        <end position="407"/>
    </location>
</feature>
<evidence type="ECO:0000256" key="2">
    <source>
        <dbReference type="SAM" id="MobiDB-lite"/>
    </source>
</evidence>
<reference evidence="3" key="1">
    <citation type="journal article" date="2020" name="bioRxiv">
        <title>Comparative genomics of Chlamydomonas.</title>
        <authorList>
            <person name="Craig R.J."/>
            <person name="Hasan A.R."/>
            <person name="Ness R.W."/>
            <person name="Keightley P.D."/>
        </authorList>
    </citation>
    <scope>NUCLEOTIDE SEQUENCE</scope>
    <source>
        <strain evidence="3">CCAP 11/70</strain>
    </source>
</reference>
<dbReference type="EMBL" id="JAEHOE010000217">
    <property type="protein sequence ID" value="KAG2482506.1"/>
    <property type="molecule type" value="Genomic_DNA"/>
</dbReference>
<dbReference type="Proteomes" id="UP000612055">
    <property type="component" value="Unassembled WGS sequence"/>
</dbReference>
<feature type="compositionally biased region" description="Low complexity" evidence="2">
    <location>
        <begin position="381"/>
        <end position="397"/>
    </location>
</feature>
<sequence>MAVLSRPELVSRIVKTLPSGHFASRDARRSLRQSCREVRDAYDKGLSGLDLRFGSFDATGTQALALVAGLRRRGCRPRHIYLDLGSLPGSRQRVAAQVLATLASPDDAASAATSPGLPTDTCVIQARTLSPDLTRALITTMPNLRQLTLMPETFGSMDHSTANALATLLGAGSGPASPASPPLLPHLDTLILVGLPTVRKRLASALAAATQLTTLDMWFRNEDEDEVEKSLRRLAPVRSLRRLKIHAITNAPTSALALLTSITSLEVMRGAENVLTAAHVGRGLTRLANLSMQDTSLDVRALVALSGLTFASFEALRGPGAEAGRDSDDETEETEDEEEEEEEDEVEEEEGEGEAAEEGGAADEVEEEEGEEEEDEEEQAGEQQEQPGEAAGQAGAQPLPPAGRSAADPGCWALPPLLETLQLYECPPPALLAALRPGPGFRKVHIPLPELKLSVRRAPYDFASALPPPEAAALTGAVRFLGRWDQLTWLHVSLGDDWRGHAVLGPHGPWLTALAEAAPRLRTLVLEGVVLGEPDVEPWVGGMQALADLRLIDPSALSPPAYQLLPRLPSLERLVLGALGLCNLIPHRTPSPALEQWAHGPAAGVLALGGMLAGTPWRGRIEVAASTWVHLPVDYVRRQLASVGLVADIVEFEAGAREDDHIERVLAEARAGAGTGA</sequence>
<proteinExistence type="predicted"/>
<evidence type="ECO:0008006" key="5">
    <source>
        <dbReference type="Google" id="ProtNLM"/>
    </source>
</evidence>
<evidence type="ECO:0000256" key="1">
    <source>
        <dbReference type="ARBA" id="ARBA00004430"/>
    </source>
</evidence>
<keyword evidence="4" id="KW-1185">Reference proteome</keyword>
<dbReference type="AlphaFoldDB" id="A0A835XF14"/>
<feature type="compositionally biased region" description="Acidic residues" evidence="2">
    <location>
        <begin position="327"/>
        <end position="380"/>
    </location>
</feature>
<dbReference type="InterPro" id="IPR032675">
    <property type="entry name" value="LRR_dom_sf"/>
</dbReference>
<dbReference type="GO" id="GO:0005930">
    <property type="term" value="C:axoneme"/>
    <property type="evidence" value="ECO:0007669"/>
    <property type="project" value="UniProtKB-SubCell"/>
</dbReference>
<dbReference type="Gene3D" id="3.80.10.10">
    <property type="entry name" value="Ribonuclease Inhibitor"/>
    <property type="match status" value="1"/>
</dbReference>
<evidence type="ECO:0000313" key="3">
    <source>
        <dbReference type="EMBL" id="KAG2482506.1"/>
    </source>
</evidence>
<name>A0A835XF14_9CHLO</name>
<comment type="subcellular location">
    <subcellularLocation>
        <location evidence="1">Cytoplasm</location>
        <location evidence="1">Cytoskeleton</location>
        <location evidence="1">Cilium axoneme</location>
    </subcellularLocation>
</comment>
<dbReference type="SUPFAM" id="SSF52047">
    <property type="entry name" value="RNI-like"/>
    <property type="match status" value="1"/>
</dbReference>
<protein>
    <recommendedName>
        <fullName evidence="5">F-box domain-containing protein</fullName>
    </recommendedName>
</protein>
<accession>A0A835XF14</accession>
<evidence type="ECO:0000313" key="4">
    <source>
        <dbReference type="Proteomes" id="UP000612055"/>
    </source>
</evidence>
<gene>
    <name evidence="3" type="ORF">HYH03_018551</name>
</gene>
<comment type="caution">
    <text evidence="3">The sequence shown here is derived from an EMBL/GenBank/DDBJ whole genome shotgun (WGS) entry which is preliminary data.</text>
</comment>